<accession>A0ABS8CQZ8</accession>
<reference evidence="2 3" key="1">
    <citation type="submission" date="2020-07" db="EMBL/GenBank/DDBJ databases">
        <title>Pseudogemmobacter sp. nov., isolated from poultry manure in Taiwan.</title>
        <authorList>
            <person name="Lin S.-Y."/>
            <person name="Tang Y.-S."/>
            <person name="Young C.-C."/>
        </authorList>
    </citation>
    <scope>NUCLEOTIDE SEQUENCE [LARGE SCALE GENOMIC DNA]</scope>
    <source>
        <strain evidence="2 3">CC-YST710</strain>
    </source>
</reference>
<protein>
    <submittedName>
        <fullName evidence="2">Uncharacterized protein</fullName>
    </submittedName>
</protein>
<evidence type="ECO:0000313" key="2">
    <source>
        <dbReference type="EMBL" id="MCB5411798.1"/>
    </source>
</evidence>
<organism evidence="2 3">
    <name type="scientific">Pseudogemmobacter faecipullorum</name>
    <dbReference type="NCBI Taxonomy" id="2755041"/>
    <lineage>
        <taxon>Bacteria</taxon>
        <taxon>Pseudomonadati</taxon>
        <taxon>Pseudomonadota</taxon>
        <taxon>Alphaproteobacteria</taxon>
        <taxon>Rhodobacterales</taxon>
        <taxon>Paracoccaceae</taxon>
        <taxon>Pseudogemmobacter</taxon>
    </lineage>
</organism>
<dbReference type="EMBL" id="JACDXX010000020">
    <property type="protein sequence ID" value="MCB5411798.1"/>
    <property type="molecule type" value="Genomic_DNA"/>
</dbReference>
<gene>
    <name evidence="2" type="ORF">H0485_17530</name>
</gene>
<evidence type="ECO:0000313" key="3">
    <source>
        <dbReference type="Proteomes" id="UP001198571"/>
    </source>
</evidence>
<sequence length="203" mass="22726">MSEQLSMLDLWEPKPEPVVYVPRPRRTVLTRAYGEAAYSMEIYEDSPDPVEIEIRGIPCLIVSAFGASTYTVQPPGSLFWSCTGFRSMATGGASVDEVIQLVEEHIDAPAAKSGLGGKLERWWPSYVTQWQQSLAYHGFADRSREHWGWCAREVGQAAIWADYDARQAEALARMISEGIDPNDVGPPSGFKGKWPRFSMDEHK</sequence>
<evidence type="ECO:0000256" key="1">
    <source>
        <dbReference type="SAM" id="MobiDB-lite"/>
    </source>
</evidence>
<comment type="caution">
    <text evidence="2">The sequence shown here is derived from an EMBL/GenBank/DDBJ whole genome shotgun (WGS) entry which is preliminary data.</text>
</comment>
<name>A0ABS8CQZ8_9RHOB</name>
<dbReference type="Proteomes" id="UP001198571">
    <property type="component" value="Unassembled WGS sequence"/>
</dbReference>
<feature type="region of interest" description="Disordered" evidence="1">
    <location>
        <begin position="182"/>
        <end position="203"/>
    </location>
</feature>
<proteinExistence type="predicted"/>
<keyword evidence="3" id="KW-1185">Reference proteome</keyword>
<dbReference type="RefSeq" id="WP_226937249.1">
    <property type="nucleotide sequence ID" value="NZ_JACDXX010000020.1"/>
</dbReference>